<keyword evidence="3" id="KW-1185">Reference proteome</keyword>
<dbReference type="RefSeq" id="WP_150904848.1">
    <property type="nucleotide sequence ID" value="NZ_VTWT01000009.1"/>
</dbReference>
<sequence>MRKVLLSVFFFLLLAFTCRAQELNCEVTINTEQLQQTADKRLFTDMRNQIFNYMNNTRWTNDVYKLEERINCKLFITITSMPEIGSYRANVQVISSRPVYGTSYETIVLSNIDKDWAFEFTNAQPLQYSENSFTSNLASLLSFYAYLIIGMDMDTFAEKGGSRAYDRAVDVMNNVVAQGQNNPGWKAFEGTRNRYWLVTNLQDPQLEPVRSALYTYHRTGMDVFATKPEDTRVNILNALRGIQQVSRLKPGTAIVRNFFEAKSGELVNVLRGAAPADKQAAFLLLSEIDPTNTTTYSGILK</sequence>
<dbReference type="Proteomes" id="UP000326570">
    <property type="component" value="Unassembled WGS sequence"/>
</dbReference>
<name>A0A5N1IKX9_9BACT</name>
<dbReference type="Pfam" id="PF16119">
    <property type="entry name" value="DUF4835"/>
    <property type="match status" value="1"/>
</dbReference>
<accession>A0A5N1IKX9</accession>
<feature type="signal peptide" evidence="1">
    <location>
        <begin position="1"/>
        <end position="20"/>
    </location>
</feature>
<dbReference type="EMBL" id="VTWT01000009">
    <property type="protein sequence ID" value="KAA9327344.1"/>
    <property type="molecule type" value="Genomic_DNA"/>
</dbReference>
<proteinExistence type="predicted"/>
<comment type="caution">
    <text evidence="2">The sequence shown here is derived from an EMBL/GenBank/DDBJ whole genome shotgun (WGS) entry which is preliminary data.</text>
</comment>
<dbReference type="AlphaFoldDB" id="A0A5N1IKX9"/>
<feature type="chain" id="PRO_5025024560" evidence="1">
    <location>
        <begin position="21"/>
        <end position="301"/>
    </location>
</feature>
<keyword evidence="1" id="KW-0732">Signal</keyword>
<protein>
    <submittedName>
        <fullName evidence="2">DUF4835 family protein</fullName>
    </submittedName>
</protein>
<evidence type="ECO:0000313" key="2">
    <source>
        <dbReference type="EMBL" id="KAA9327344.1"/>
    </source>
</evidence>
<dbReference type="InterPro" id="IPR032274">
    <property type="entry name" value="DUF4835"/>
</dbReference>
<evidence type="ECO:0000313" key="3">
    <source>
        <dbReference type="Proteomes" id="UP000326570"/>
    </source>
</evidence>
<evidence type="ECO:0000256" key="1">
    <source>
        <dbReference type="SAM" id="SignalP"/>
    </source>
</evidence>
<gene>
    <name evidence="2" type="ORF">F0P94_15615</name>
</gene>
<organism evidence="2 3">
    <name type="scientific">Adhaeribacter soli</name>
    <dbReference type="NCBI Taxonomy" id="2607655"/>
    <lineage>
        <taxon>Bacteria</taxon>
        <taxon>Pseudomonadati</taxon>
        <taxon>Bacteroidota</taxon>
        <taxon>Cytophagia</taxon>
        <taxon>Cytophagales</taxon>
        <taxon>Hymenobacteraceae</taxon>
        <taxon>Adhaeribacter</taxon>
    </lineage>
</organism>
<reference evidence="2 3" key="1">
    <citation type="submission" date="2019-09" db="EMBL/GenBank/DDBJ databases">
        <title>Genome sequence of Adhaeribacter sp. M2.</title>
        <authorList>
            <person name="Srinivasan S."/>
        </authorList>
    </citation>
    <scope>NUCLEOTIDE SEQUENCE [LARGE SCALE GENOMIC DNA]</scope>
    <source>
        <strain evidence="2 3">M2</strain>
    </source>
</reference>